<evidence type="ECO:0000256" key="7">
    <source>
        <dbReference type="ARBA" id="ARBA00023237"/>
    </source>
</evidence>
<evidence type="ECO:0000256" key="6">
    <source>
        <dbReference type="ARBA" id="ARBA00023136"/>
    </source>
</evidence>
<gene>
    <name evidence="8" type="ORF">A6A03_11140</name>
</gene>
<accession>A0A178MFW9</accession>
<evidence type="ECO:0000256" key="3">
    <source>
        <dbReference type="ARBA" id="ARBA00004613"/>
    </source>
</evidence>
<keyword evidence="7" id="KW-0998">Cell outer membrane</keyword>
<proteinExistence type="predicted"/>
<evidence type="ECO:0008006" key="10">
    <source>
        <dbReference type="Google" id="ProtNLM"/>
    </source>
</evidence>
<sequence>MVPSIWRIRLLIVVLLAVVAGMAPGIRPVYAAGYIVNSTADTIASDGQCTLREAILMANSMVVPLADCGLPSPGNDIITFSVSGTIVLSSTLPPITDAIMAGALTIDGSGQNIIISGDTNGDNTGDVRVLQLDSGANLTLNHVTIAKGNAGIGNSGGGILNNNGLLTVTNSTFSGNNAGNNGGAISNDLGTLIVANSTFASNNATSNGGGIYSTGTLTVINSTFSGNSAGNGGGIMRSTGSATIKNTIIANSATGGDCVGSLSGSNINNLIKDSANACGLTNDVNGNIIGTDPNLGAITGSPAYFPLNSGSAAIDAGDNATCAAPPVNNQSQNGVTRPQDGDDNSSAICDIGAYEVAFAELTATKANNIGGIATLGLPFTWTVTVTNSGVAAATFNTGQVIVRDNLPAGASYGTPAVQNVTNVTGSSNIVCAIASNTLTCTATGGAVTLGATNGSFAVAFNATPTATGTLANPAAGGVCRVDPDGVIAENNETNNDCANSVTVQSPDLIATKANNIGGIATLGLPFTWTVTVTNSGVAAATFNTGQVIVRDNLPAGASYGTPAVQNVTNVTGSSNIVCAIASNTLTCTATGGAVTLGATNGSFAVAFNATPTATGTLANPAAGGVCRVDPDGVIAENNETNNDCANTVTVSAKVYVPFVSR</sequence>
<dbReference type="NCBIfam" id="TIGR04214">
    <property type="entry name" value="CSLREA_Nterm"/>
    <property type="match status" value="1"/>
</dbReference>
<keyword evidence="6" id="KW-0472">Membrane</keyword>
<dbReference type="NCBIfam" id="TIGR01376">
    <property type="entry name" value="POMP_repeat"/>
    <property type="match status" value="1"/>
</dbReference>
<dbReference type="GO" id="GO:0009279">
    <property type="term" value="C:cell outer membrane"/>
    <property type="evidence" value="ECO:0007669"/>
    <property type="project" value="UniProtKB-SubCell"/>
</dbReference>
<dbReference type="NCBIfam" id="NF041518">
    <property type="entry name" value="choice_anch_Q"/>
    <property type="match status" value="1"/>
</dbReference>
<name>A0A178MFW9_9CHLR</name>
<dbReference type="InterPro" id="IPR026457">
    <property type="entry name" value="CSLREA_Nterm"/>
</dbReference>
<comment type="caution">
    <text evidence="8">The sequence shown here is derived from an EMBL/GenBank/DDBJ whole genome shotgun (WGS) entry which is preliminary data.</text>
</comment>
<evidence type="ECO:0000313" key="8">
    <source>
        <dbReference type="EMBL" id="OAN47008.1"/>
    </source>
</evidence>
<dbReference type="InterPro" id="IPR011050">
    <property type="entry name" value="Pectin_lyase_fold/virulence"/>
</dbReference>
<dbReference type="InterPro" id="IPR059226">
    <property type="entry name" value="Choice_anch_Q_dom"/>
</dbReference>
<reference evidence="8 9" key="1">
    <citation type="submission" date="2016-04" db="EMBL/GenBank/DDBJ databases">
        <title>Chloroflexus islandicus sp. nov., a thermophilic filamentous anoxygenic phototrophic bacterium from geyser Strokkur (Iceland).</title>
        <authorList>
            <person name="Gaisin V.A."/>
            <person name="Kalashnikov A.M."/>
            <person name="Sukhacheva M.V."/>
            <person name="Grouzdev D.S."/>
            <person name="Ivanov T.M."/>
            <person name="Kuznetsov B."/>
            <person name="Gorlenko V.M."/>
        </authorList>
    </citation>
    <scope>NUCLEOTIDE SEQUENCE [LARGE SCALE GENOMIC DNA]</scope>
    <source>
        <strain evidence="9">isl-2</strain>
    </source>
</reference>
<dbReference type="Gene3D" id="2.60.40.10">
    <property type="entry name" value="Immunoglobulins"/>
    <property type="match status" value="1"/>
</dbReference>
<dbReference type="GO" id="GO:0005576">
    <property type="term" value="C:extracellular region"/>
    <property type="evidence" value="ECO:0007669"/>
    <property type="project" value="UniProtKB-SubCell"/>
</dbReference>
<dbReference type="InterPro" id="IPR003368">
    <property type="entry name" value="POMP_repeat"/>
</dbReference>
<evidence type="ECO:0000256" key="2">
    <source>
        <dbReference type="ARBA" id="ARBA00004442"/>
    </source>
</evidence>
<dbReference type="AlphaFoldDB" id="A0A178MFW9"/>
<dbReference type="EMBL" id="LWQS01000040">
    <property type="protein sequence ID" value="OAN47008.1"/>
    <property type="molecule type" value="Genomic_DNA"/>
</dbReference>
<comment type="subcellular location">
    <subcellularLocation>
        <location evidence="1">Cell envelope</location>
    </subcellularLocation>
    <subcellularLocation>
        <location evidence="2">Cell outer membrane</location>
    </subcellularLocation>
    <subcellularLocation>
        <location evidence="3">Secreted</location>
    </subcellularLocation>
</comment>
<dbReference type="RefSeq" id="WP_066785006.1">
    <property type="nucleotide sequence ID" value="NZ_LWQS01000040.1"/>
</dbReference>
<protein>
    <recommendedName>
        <fullName evidence="10">DUF11 domain-containing protein</fullName>
    </recommendedName>
</protein>
<dbReference type="STRING" id="1707952.A6A03_11140"/>
<evidence type="ECO:0000256" key="1">
    <source>
        <dbReference type="ARBA" id="ARBA00004196"/>
    </source>
</evidence>
<evidence type="ECO:0000256" key="5">
    <source>
        <dbReference type="ARBA" id="ARBA00022729"/>
    </source>
</evidence>
<dbReference type="InterPro" id="IPR013783">
    <property type="entry name" value="Ig-like_fold"/>
</dbReference>
<organism evidence="8 9">
    <name type="scientific">Chloroflexus islandicus</name>
    <dbReference type="NCBI Taxonomy" id="1707952"/>
    <lineage>
        <taxon>Bacteria</taxon>
        <taxon>Bacillati</taxon>
        <taxon>Chloroflexota</taxon>
        <taxon>Chloroflexia</taxon>
        <taxon>Chloroflexales</taxon>
        <taxon>Chloroflexineae</taxon>
        <taxon>Chloroflexaceae</taxon>
        <taxon>Chloroflexus</taxon>
    </lineage>
</organism>
<evidence type="ECO:0000256" key="4">
    <source>
        <dbReference type="ARBA" id="ARBA00022525"/>
    </source>
</evidence>
<dbReference type="Proteomes" id="UP000078287">
    <property type="component" value="Unassembled WGS sequence"/>
</dbReference>
<evidence type="ECO:0000313" key="9">
    <source>
        <dbReference type="Proteomes" id="UP000078287"/>
    </source>
</evidence>
<dbReference type="OrthoDB" id="463714at2"/>
<keyword evidence="4" id="KW-0964">Secreted</keyword>
<keyword evidence="9" id="KW-1185">Reference proteome</keyword>
<dbReference type="SUPFAM" id="SSF51126">
    <property type="entry name" value="Pectin lyase-like"/>
    <property type="match status" value="1"/>
</dbReference>
<keyword evidence="5" id="KW-0732">Signal</keyword>